<feature type="domain" description="Complex 1 LYR protein" evidence="1">
    <location>
        <begin position="55"/>
        <end position="106"/>
    </location>
</feature>
<evidence type="ECO:0000259" key="1">
    <source>
        <dbReference type="Pfam" id="PF05347"/>
    </source>
</evidence>
<dbReference type="Proteomes" id="UP000023152">
    <property type="component" value="Unassembled WGS sequence"/>
</dbReference>
<dbReference type="Pfam" id="PF05347">
    <property type="entry name" value="Complex1_LYR"/>
    <property type="match status" value="1"/>
</dbReference>
<dbReference type="EMBL" id="ASPP01004879">
    <property type="protein sequence ID" value="ETO31503.1"/>
    <property type="molecule type" value="Genomic_DNA"/>
</dbReference>
<feature type="non-terminal residue" evidence="2">
    <location>
        <position position="196"/>
    </location>
</feature>
<evidence type="ECO:0000313" key="3">
    <source>
        <dbReference type="Proteomes" id="UP000023152"/>
    </source>
</evidence>
<name>X6P037_RETFI</name>
<evidence type="ECO:0000313" key="2">
    <source>
        <dbReference type="EMBL" id="ETO31503.1"/>
    </source>
</evidence>
<proteinExistence type="predicted"/>
<dbReference type="OrthoDB" id="10258445at2759"/>
<dbReference type="InterPro" id="IPR008011">
    <property type="entry name" value="Complex1_LYR_dom"/>
</dbReference>
<reference evidence="2 3" key="1">
    <citation type="journal article" date="2013" name="Curr. Biol.">
        <title>The Genome of the Foraminiferan Reticulomyxa filosa.</title>
        <authorList>
            <person name="Glockner G."/>
            <person name="Hulsmann N."/>
            <person name="Schleicher M."/>
            <person name="Noegel A.A."/>
            <person name="Eichinger L."/>
            <person name="Gallinger C."/>
            <person name="Pawlowski J."/>
            <person name="Sierra R."/>
            <person name="Euteneuer U."/>
            <person name="Pillet L."/>
            <person name="Moustafa A."/>
            <person name="Platzer M."/>
            <person name="Groth M."/>
            <person name="Szafranski K."/>
            <person name="Schliwa M."/>
        </authorList>
    </citation>
    <scope>NUCLEOTIDE SEQUENCE [LARGE SCALE GENOMIC DNA]</scope>
</reference>
<accession>X6P037</accession>
<comment type="caution">
    <text evidence="2">The sequence shown here is derived from an EMBL/GenBank/DDBJ whole genome shotgun (WGS) entry which is preliminary data.</text>
</comment>
<dbReference type="AlphaFoldDB" id="X6P037"/>
<organism evidence="2 3">
    <name type="scientific">Reticulomyxa filosa</name>
    <dbReference type="NCBI Taxonomy" id="46433"/>
    <lineage>
        <taxon>Eukaryota</taxon>
        <taxon>Sar</taxon>
        <taxon>Rhizaria</taxon>
        <taxon>Retaria</taxon>
        <taxon>Foraminifera</taxon>
        <taxon>Monothalamids</taxon>
        <taxon>Reticulomyxidae</taxon>
        <taxon>Reticulomyxa</taxon>
    </lineage>
</organism>
<gene>
    <name evidence="2" type="ORF">RFI_05617</name>
</gene>
<keyword evidence="3" id="KW-1185">Reference proteome</keyword>
<sequence>MLLQGSPKKQRVVLMPCSNKAVSTTPFDCPKIELYSKFKKIMPWLSTSLKRKGRNLYKQFVYMSKLYPGDGQKLLNRVKEEFRKHESCKDETVIKKQFAYARWQLKDLEGVHQVHKYRYLKRNYTETSETKMRYKQNIKTCFNLLTKDNFLRTQTHLKKFKQIQCSTGYFFFLFFIQRSTIQINKLNLLKIIFFKI</sequence>
<protein>
    <recommendedName>
        <fullName evidence="1">Complex 1 LYR protein domain-containing protein</fullName>
    </recommendedName>
</protein>